<dbReference type="Pfam" id="PF09512">
    <property type="entry name" value="ThiW"/>
    <property type="match status" value="1"/>
</dbReference>
<keyword evidence="1" id="KW-1133">Transmembrane helix</keyword>
<feature type="transmembrane region" description="Helical" evidence="1">
    <location>
        <begin position="70"/>
        <end position="89"/>
    </location>
</feature>
<proteinExistence type="predicted"/>
<protein>
    <submittedName>
        <fullName evidence="2">Energy coupling factor transporter S component ThiW</fullName>
    </submittedName>
</protein>
<dbReference type="EMBL" id="JADKNH010000004">
    <property type="protein sequence ID" value="MBF4693177.1"/>
    <property type="molecule type" value="Genomic_DNA"/>
</dbReference>
<name>A0ABR9ZRU2_9FIRM</name>
<dbReference type="PIRSF" id="PIRSF024534">
    <property type="entry name" value="ThiW"/>
    <property type="match status" value="1"/>
</dbReference>
<accession>A0ABR9ZRU2</accession>
<sequence length="166" mass="17290">MKTTQKLTYSGVLIALGVVTGSLFYIPVGTAKAFPIQHLINVVSAVLLGPAWAVGSAFCISLLRNIMGTGSLLAFPGSMIGALLAGLLFKKTHQMIYALAGEVIGTGILGALLSYPIAKVLLGIDKGAFFFIAPFMLSTLAGSIIAYAMLKTLSYTSLLKVPHGKA</sequence>
<keyword evidence="1" id="KW-0472">Membrane</keyword>
<dbReference type="Gene3D" id="1.10.1760.20">
    <property type="match status" value="1"/>
</dbReference>
<dbReference type="NCBIfam" id="TIGR02359">
    <property type="entry name" value="thiW"/>
    <property type="match status" value="1"/>
</dbReference>
<keyword evidence="1" id="KW-0812">Transmembrane</keyword>
<comment type="caution">
    <text evidence="2">The sequence shown here is derived from an EMBL/GenBank/DDBJ whole genome shotgun (WGS) entry which is preliminary data.</text>
</comment>
<evidence type="ECO:0000313" key="2">
    <source>
        <dbReference type="EMBL" id="MBF4693177.1"/>
    </source>
</evidence>
<organism evidence="2 3">
    <name type="scientific">Fusibacter ferrireducens</name>
    <dbReference type="NCBI Taxonomy" id="2785058"/>
    <lineage>
        <taxon>Bacteria</taxon>
        <taxon>Bacillati</taxon>
        <taxon>Bacillota</taxon>
        <taxon>Clostridia</taxon>
        <taxon>Eubacteriales</taxon>
        <taxon>Eubacteriales Family XII. Incertae Sedis</taxon>
        <taxon>Fusibacter</taxon>
    </lineage>
</organism>
<dbReference type="InterPro" id="IPR012652">
    <property type="entry name" value="ThiW"/>
</dbReference>
<reference evidence="2 3" key="1">
    <citation type="submission" date="2020-11" db="EMBL/GenBank/DDBJ databases">
        <title>Fusibacter basophilias sp. nov.</title>
        <authorList>
            <person name="Qiu D."/>
        </authorList>
    </citation>
    <scope>NUCLEOTIDE SEQUENCE [LARGE SCALE GENOMIC DNA]</scope>
    <source>
        <strain evidence="2 3">Q10-2</strain>
    </source>
</reference>
<keyword evidence="3" id="KW-1185">Reference proteome</keyword>
<feature type="transmembrane region" description="Helical" evidence="1">
    <location>
        <begin position="127"/>
        <end position="150"/>
    </location>
</feature>
<feature type="transmembrane region" description="Helical" evidence="1">
    <location>
        <begin position="95"/>
        <end position="115"/>
    </location>
</feature>
<feature type="transmembrane region" description="Helical" evidence="1">
    <location>
        <begin position="7"/>
        <end position="26"/>
    </location>
</feature>
<dbReference type="RefSeq" id="WP_194701404.1">
    <property type="nucleotide sequence ID" value="NZ_JADKNH010000004.1"/>
</dbReference>
<dbReference type="Proteomes" id="UP000614200">
    <property type="component" value="Unassembled WGS sequence"/>
</dbReference>
<evidence type="ECO:0000256" key="1">
    <source>
        <dbReference type="SAM" id="Phobius"/>
    </source>
</evidence>
<evidence type="ECO:0000313" key="3">
    <source>
        <dbReference type="Proteomes" id="UP000614200"/>
    </source>
</evidence>
<gene>
    <name evidence="2" type="primary">thiW</name>
    <name evidence="2" type="ORF">ISU02_08595</name>
</gene>